<evidence type="ECO:0000256" key="1">
    <source>
        <dbReference type="SAM" id="MobiDB-lite"/>
    </source>
</evidence>
<feature type="compositionally biased region" description="Acidic residues" evidence="1">
    <location>
        <begin position="463"/>
        <end position="479"/>
    </location>
</feature>
<feature type="region of interest" description="Disordered" evidence="1">
    <location>
        <begin position="1"/>
        <end position="718"/>
    </location>
</feature>
<organism evidence="2 3">
    <name type="scientific">Massarina eburnea CBS 473.64</name>
    <dbReference type="NCBI Taxonomy" id="1395130"/>
    <lineage>
        <taxon>Eukaryota</taxon>
        <taxon>Fungi</taxon>
        <taxon>Dikarya</taxon>
        <taxon>Ascomycota</taxon>
        <taxon>Pezizomycotina</taxon>
        <taxon>Dothideomycetes</taxon>
        <taxon>Pleosporomycetidae</taxon>
        <taxon>Pleosporales</taxon>
        <taxon>Massarineae</taxon>
        <taxon>Massarinaceae</taxon>
        <taxon>Massarina</taxon>
    </lineage>
</organism>
<reference evidence="2" key="1">
    <citation type="journal article" date="2020" name="Stud. Mycol.">
        <title>101 Dothideomycetes genomes: a test case for predicting lifestyles and emergence of pathogens.</title>
        <authorList>
            <person name="Haridas S."/>
            <person name="Albert R."/>
            <person name="Binder M."/>
            <person name="Bloem J."/>
            <person name="Labutti K."/>
            <person name="Salamov A."/>
            <person name="Andreopoulos B."/>
            <person name="Baker S."/>
            <person name="Barry K."/>
            <person name="Bills G."/>
            <person name="Bluhm B."/>
            <person name="Cannon C."/>
            <person name="Castanera R."/>
            <person name="Culley D."/>
            <person name="Daum C."/>
            <person name="Ezra D."/>
            <person name="Gonzalez J."/>
            <person name="Henrissat B."/>
            <person name="Kuo A."/>
            <person name="Liang C."/>
            <person name="Lipzen A."/>
            <person name="Lutzoni F."/>
            <person name="Magnuson J."/>
            <person name="Mondo S."/>
            <person name="Nolan M."/>
            <person name="Ohm R."/>
            <person name="Pangilinan J."/>
            <person name="Park H.-J."/>
            <person name="Ramirez L."/>
            <person name="Alfaro M."/>
            <person name="Sun H."/>
            <person name="Tritt A."/>
            <person name="Yoshinaga Y."/>
            <person name="Zwiers L.-H."/>
            <person name="Turgeon B."/>
            <person name="Goodwin S."/>
            <person name="Spatafora J."/>
            <person name="Crous P."/>
            <person name="Grigoriev I."/>
        </authorList>
    </citation>
    <scope>NUCLEOTIDE SEQUENCE</scope>
    <source>
        <strain evidence="2">CBS 473.64</strain>
    </source>
</reference>
<feature type="compositionally biased region" description="Acidic residues" evidence="1">
    <location>
        <begin position="212"/>
        <end position="241"/>
    </location>
</feature>
<evidence type="ECO:0000313" key="2">
    <source>
        <dbReference type="EMBL" id="KAF2640682.1"/>
    </source>
</evidence>
<evidence type="ECO:0000313" key="3">
    <source>
        <dbReference type="Proteomes" id="UP000799753"/>
    </source>
</evidence>
<feature type="compositionally biased region" description="Polar residues" evidence="1">
    <location>
        <begin position="517"/>
        <end position="529"/>
    </location>
</feature>
<dbReference type="EMBL" id="MU006784">
    <property type="protein sequence ID" value="KAF2640682.1"/>
    <property type="molecule type" value="Genomic_DNA"/>
</dbReference>
<dbReference type="AlphaFoldDB" id="A0A6A6S0G9"/>
<feature type="compositionally biased region" description="Polar residues" evidence="1">
    <location>
        <begin position="497"/>
        <end position="508"/>
    </location>
</feature>
<feature type="compositionally biased region" description="Acidic residues" evidence="1">
    <location>
        <begin position="81"/>
        <end position="96"/>
    </location>
</feature>
<feature type="compositionally biased region" description="Low complexity" evidence="1">
    <location>
        <begin position="361"/>
        <end position="370"/>
    </location>
</feature>
<name>A0A6A6S0G9_9PLEO</name>
<keyword evidence="3" id="KW-1185">Reference proteome</keyword>
<feature type="compositionally biased region" description="Polar residues" evidence="1">
    <location>
        <begin position="663"/>
        <end position="672"/>
    </location>
</feature>
<protein>
    <submittedName>
        <fullName evidence="2">Uncharacterized protein</fullName>
    </submittedName>
</protein>
<feature type="compositionally biased region" description="Acidic residues" evidence="1">
    <location>
        <begin position="180"/>
        <end position="205"/>
    </location>
</feature>
<feature type="compositionally biased region" description="Basic and acidic residues" evidence="1">
    <location>
        <begin position="242"/>
        <end position="258"/>
    </location>
</feature>
<feature type="compositionally biased region" description="Acidic residues" evidence="1">
    <location>
        <begin position="157"/>
        <end position="172"/>
    </location>
</feature>
<proteinExistence type="predicted"/>
<feature type="compositionally biased region" description="Polar residues" evidence="1">
    <location>
        <begin position="378"/>
        <end position="389"/>
    </location>
</feature>
<dbReference type="Proteomes" id="UP000799753">
    <property type="component" value="Unassembled WGS sequence"/>
</dbReference>
<accession>A0A6A6S0G9</accession>
<feature type="compositionally biased region" description="Polar residues" evidence="1">
    <location>
        <begin position="101"/>
        <end position="112"/>
    </location>
</feature>
<feature type="compositionally biased region" description="Acidic residues" evidence="1">
    <location>
        <begin position="34"/>
        <end position="44"/>
    </location>
</feature>
<feature type="compositionally biased region" description="Acidic residues" evidence="1">
    <location>
        <begin position="139"/>
        <end position="149"/>
    </location>
</feature>
<feature type="compositionally biased region" description="Acidic residues" evidence="1">
    <location>
        <begin position="52"/>
        <end position="64"/>
    </location>
</feature>
<feature type="compositionally biased region" description="Polar residues" evidence="1">
    <location>
        <begin position="7"/>
        <end position="23"/>
    </location>
</feature>
<feature type="compositionally biased region" description="Basic residues" evidence="1">
    <location>
        <begin position="703"/>
        <end position="712"/>
    </location>
</feature>
<feature type="compositionally biased region" description="Low complexity" evidence="1">
    <location>
        <begin position="537"/>
        <end position="552"/>
    </location>
</feature>
<feature type="compositionally biased region" description="Polar residues" evidence="1">
    <location>
        <begin position="307"/>
        <end position="324"/>
    </location>
</feature>
<gene>
    <name evidence="2" type="ORF">P280DRAFT_518040</name>
</gene>
<feature type="compositionally biased region" description="Polar residues" evidence="1">
    <location>
        <begin position="336"/>
        <end position="353"/>
    </location>
</feature>
<sequence>MTPLIRKTSTLKTATNMNQSFQEEQQDQYRGFEDADAIDDEYETSEVSNSDELFEGSQGDEDLESNYNEVSSSDQEHVDNDGFENEQDIEEEEYETQQEQSDSPSTDSTCSLDTALCHFSQFQGLSIRPTESMAGEIAEGGDSEAEDEQVFGSESEHELEDDDGEVCEDEDGEGCRSEYEEGSTSDNQEQEMEDDVGEVCEDVDEQQYRSEQEEESTAENQEQEIYIEEECEHGEEYESENGEDHESNTSEGTDHEPTELQYEDNNTVSSGNEVDEPCFYGGEDDAALSDGEVSPQHEMPQGPHFPSVSSLGEFQDTESISSAISVCDDASMDNPEVSQTNNSISDGDSSQCETPEDLYPSSSENSQDSDSIYDDTIIENQLVSKNDNAISDEEESCEKSSCEDIQDNESMYDEASIQDPESSQSDNKASDAKDHSQPPSPSSPESQGKDSTSITDNLVHDEENLEDSQDDNDISEGEESTQSQTQDSYFIFPPPSSTEFPDTESISCANMADDTSVRSLEFSQQSENTLSDEENSSRPSPSSSFSTSSLDSQDTESMPSATYEDDTNIEDPNASQSNITISDEEDPHPPTPSPHSPTFPTFTWRGVPSPSTLAANEKIDSIHFAPTTKPPTTPTFGSVSAAYAEEYDDFEIPEGRPSHRRSGSLSGESMYSCTLGDDGGSGVVREGKGLIGVGEGRGEERRKKMKKKKGRRFGMFWR</sequence>
<feature type="compositionally biased region" description="Polar residues" evidence="1">
    <location>
        <begin position="263"/>
        <end position="272"/>
    </location>
</feature>